<gene>
    <name evidence="2" type="ORF">CCAX7_58190</name>
</gene>
<dbReference type="NCBIfam" id="TIGR03118">
    <property type="entry name" value="PEPCTERM_chp_1"/>
    <property type="match status" value="1"/>
</dbReference>
<evidence type="ECO:0000313" key="3">
    <source>
        <dbReference type="Proteomes" id="UP000287394"/>
    </source>
</evidence>
<name>A0A402D006_9BACT</name>
<dbReference type="Gene3D" id="2.130.10.10">
    <property type="entry name" value="YVTN repeat-like/Quinoprotein amine dehydrogenase"/>
    <property type="match status" value="1"/>
</dbReference>
<proteinExistence type="predicted"/>
<sequence>MTLRQRIAALLVNTIIVSVAVIAIQNGAAAQHYKQTNLVTSDQSLASAAVTDPNLINPWGVSLNPAGGALWTSNNGSGKFGLYTGDVGGSPVKVAGLAPTVPGLPGFSGSPTGQVFNGSSDFKLTSGPARFITASEDGTLSAWNGNPSATATRVVNRSDFGAVYKGLAIGSNSNGNFLYASNFHSGKIDVYDGNFSSATLSGSFTDPNAPTDYAPFNLKAVGNRVYVTYAQQAIGGHEEVKGIGKGFVDVFDTNGNFVSRLATGSSLGPAGIASLDAPWGLAVAPSNFGKFSNDLLVGNFGSGQIDAFDPITGKFEGVLRDAHGKPIVIDGLWGLTFGNGVAAGDLNKLYFTAGINDEAGGLLGSIAVTSVPEPGALATFGVAGLSLIGMIARRRRSPLRHRSA</sequence>
<dbReference type="AlphaFoldDB" id="A0A402D006"/>
<reference evidence="2 3" key="1">
    <citation type="journal article" date="2019" name="Int. J. Syst. Evol. Microbiol.">
        <title>Capsulimonas corticalis gen. nov., sp. nov., an aerobic capsulated bacterium, of a novel bacterial order, Capsulimonadales ord. nov., of the class Armatimonadia of the phylum Armatimonadetes.</title>
        <authorList>
            <person name="Li J."/>
            <person name="Kudo C."/>
            <person name="Tonouchi A."/>
        </authorList>
    </citation>
    <scope>NUCLEOTIDE SEQUENCE [LARGE SCALE GENOMIC DNA]</scope>
    <source>
        <strain evidence="2 3">AX-7</strain>
    </source>
</reference>
<dbReference type="OrthoDB" id="581621at2"/>
<dbReference type="Pfam" id="PF07589">
    <property type="entry name" value="PEP-CTERM"/>
    <property type="match status" value="1"/>
</dbReference>
<keyword evidence="3" id="KW-1185">Reference proteome</keyword>
<evidence type="ECO:0000313" key="2">
    <source>
        <dbReference type="EMBL" id="BDI33768.1"/>
    </source>
</evidence>
<dbReference type="EMBL" id="AP025739">
    <property type="protein sequence ID" value="BDI33768.1"/>
    <property type="molecule type" value="Genomic_DNA"/>
</dbReference>
<organism evidence="2 3">
    <name type="scientific">Capsulimonas corticalis</name>
    <dbReference type="NCBI Taxonomy" id="2219043"/>
    <lineage>
        <taxon>Bacteria</taxon>
        <taxon>Bacillati</taxon>
        <taxon>Armatimonadota</taxon>
        <taxon>Armatimonadia</taxon>
        <taxon>Capsulimonadales</taxon>
        <taxon>Capsulimonadaceae</taxon>
        <taxon>Capsulimonas</taxon>
    </lineage>
</organism>
<evidence type="ECO:0000259" key="1">
    <source>
        <dbReference type="Pfam" id="PF07589"/>
    </source>
</evidence>
<accession>A0A402D006</accession>
<dbReference type="KEGG" id="ccot:CCAX7_58190"/>
<feature type="domain" description="Ice-binding protein C-terminal" evidence="1">
    <location>
        <begin position="370"/>
        <end position="396"/>
    </location>
</feature>
<dbReference type="InterPro" id="IPR015943">
    <property type="entry name" value="WD40/YVTN_repeat-like_dom_sf"/>
</dbReference>
<dbReference type="InterPro" id="IPR017549">
    <property type="entry name" value="APMV_L690"/>
</dbReference>
<protein>
    <recommendedName>
        <fullName evidence="1">Ice-binding protein C-terminal domain-containing protein</fullName>
    </recommendedName>
</protein>
<dbReference type="RefSeq" id="WP_119322897.1">
    <property type="nucleotide sequence ID" value="NZ_AP025739.1"/>
</dbReference>
<dbReference type="Proteomes" id="UP000287394">
    <property type="component" value="Chromosome"/>
</dbReference>
<dbReference type="InterPro" id="IPR013424">
    <property type="entry name" value="Ice-binding_C"/>
</dbReference>
<dbReference type="SUPFAM" id="SSF75011">
    <property type="entry name" value="3-carboxy-cis,cis-mucoante lactonizing enzyme"/>
    <property type="match status" value="1"/>
</dbReference>